<keyword evidence="12" id="KW-0594">Phospholipid biosynthesis</keyword>
<comment type="caution">
    <text evidence="18">The sequence shown here is derived from an EMBL/GenBank/DDBJ whole genome shotgun (WGS) entry which is preliminary data.</text>
</comment>
<evidence type="ECO:0000256" key="8">
    <source>
        <dbReference type="ARBA" id="ARBA00022692"/>
    </source>
</evidence>
<keyword evidence="9 17" id="KW-1133">Transmembrane helix</keyword>
<evidence type="ECO:0000256" key="7">
    <source>
        <dbReference type="ARBA" id="ARBA00022679"/>
    </source>
</evidence>
<dbReference type="AlphaFoldDB" id="A0A840BDY9"/>
<evidence type="ECO:0000256" key="2">
    <source>
        <dbReference type="ARBA" id="ARBA00005042"/>
    </source>
</evidence>
<evidence type="ECO:0000256" key="10">
    <source>
        <dbReference type="ARBA" id="ARBA00023098"/>
    </source>
</evidence>
<dbReference type="InterPro" id="IPR004570">
    <property type="entry name" value="Phosphatidylglycerol_P_synth"/>
</dbReference>
<dbReference type="GO" id="GO:0046474">
    <property type="term" value="P:glycerophospholipid biosynthetic process"/>
    <property type="evidence" value="ECO:0007669"/>
    <property type="project" value="TreeGrafter"/>
</dbReference>
<dbReference type="InterPro" id="IPR050324">
    <property type="entry name" value="CDP-alcohol_PTase-I"/>
</dbReference>
<keyword evidence="11 17" id="KW-0472">Membrane</keyword>
<evidence type="ECO:0000256" key="1">
    <source>
        <dbReference type="ARBA" id="ARBA00004141"/>
    </source>
</evidence>
<comment type="catalytic activity">
    <reaction evidence="14">
        <text>a CDP-1,2-diacyl-sn-glycerol + sn-glycerol 3-phosphate = a 1,2-diacyl-sn-glycero-3-phospho-(1'-sn-glycero-3'-phosphate) + CMP + H(+)</text>
        <dbReference type="Rhea" id="RHEA:12593"/>
        <dbReference type="ChEBI" id="CHEBI:15378"/>
        <dbReference type="ChEBI" id="CHEBI:57597"/>
        <dbReference type="ChEBI" id="CHEBI:58332"/>
        <dbReference type="ChEBI" id="CHEBI:60110"/>
        <dbReference type="ChEBI" id="CHEBI:60377"/>
        <dbReference type="EC" id="2.7.8.5"/>
    </reaction>
</comment>
<feature type="transmembrane region" description="Helical" evidence="17">
    <location>
        <begin position="6"/>
        <end position="26"/>
    </location>
</feature>
<name>A0A840BDY9_9RHOO</name>
<evidence type="ECO:0000256" key="17">
    <source>
        <dbReference type="SAM" id="Phobius"/>
    </source>
</evidence>
<feature type="transmembrane region" description="Helical" evidence="17">
    <location>
        <begin position="158"/>
        <end position="178"/>
    </location>
</feature>
<dbReference type="PANTHER" id="PTHR14269:SF62">
    <property type="entry name" value="CDP-DIACYLGLYCEROL--GLYCEROL-3-PHOSPHATE 3-PHOSPHATIDYLTRANSFERASE 1, CHLOROPLASTIC"/>
    <property type="match status" value="1"/>
</dbReference>
<evidence type="ECO:0000256" key="15">
    <source>
        <dbReference type="NCBIfam" id="TIGR00560"/>
    </source>
</evidence>
<keyword evidence="6" id="KW-0444">Lipid biosynthesis</keyword>
<dbReference type="GO" id="GO:0008444">
    <property type="term" value="F:CDP-diacylglycerol-glycerol-3-phosphate 3-phosphatidyltransferase activity"/>
    <property type="evidence" value="ECO:0007669"/>
    <property type="project" value="UniProtKB-UniRule"/>
</dbReference>
<dbReference type="Pfam" id="PF01066">
    <property type="entry name" value="CDP-OH_P_transf"/>
    <property type="match status" value="1"/>
</dbReference>
<comment type="pathway">
    <text evidence="2">Phospholipid metabolism; phosphatidylglycerol biosynthesis; phosphatidylglycerol from CDP-diacylglycerol: step 1/2.</text>
</comment>
<keyword evidence="8 17" id="KW-0812">Transmembrane</keyword>
<evidence type="ECO:0000256" key="9">
    <source>
        <dbReference type="ARBA" id="ARBA00022989"/>
    </source>
</evidence>
<comment type="subcellular location">
    <subcellularLocation>
        <location evidence="1">Membrane</location>
        <topology evidence="1">Multi-pass membrane protein</topology>
    </subcellularLocation>
</comment>
<organism evidence="18 19">
    <name type="scientific">Niveibacterium umoris</name>
    <dbReference type="NCBI Taxonomy" id="1193620"/>
    <lineage>
        <taxon>Bacteria</taxon>
        <taxon>Pseudomonadati</taxon>
        <taxon>Pseudomonadota</taxon>
        <taxon>Betaproteobacteria</taxon>
        <taxon>Rhodocyclales</taxon>
        <taxon>Rhodocyclaceae</taxon>
        <taxon>Niveibacterium</taxon>
    </lineage>
</organism>
<evidence type="ECO:0000256" key="5">
    <source>
        <dbReference type="ARBA" id="ARBA00014944"/>
    </source>
</evidence>
<dbReference type="RefSeq" id="WP_183630967.1">
    <property type="nucleotide sequence ID" value="NZ_BAABLE010000011.1"/>
</dbReference>
<keyword evidence="19" id="KW-1185">Reference proteome</keyword>
<dbReference type="InterPro" id="IPR043130">
    <property type="entry name" value="CDP-OH_PTrfase_TM_dom"/>
</dbReference>
<protein>
    <recommendedName>
        <fullName evidence="5 15">CDP-diacylglycerol--glycerol-3-phosphate 3-phosphatidyltransferase</fullName>
        <ecNumber evidence="4 15">2.7.8.5</ecNumber>
    </recommendedName>
</protein>
<dbReference type="Proteomes" id="UP000561045">
    <property type="component" value="Unassembled WGS sequence"/>
</dbReference>
<comment type="similarity">
    <text evidence="3 16">Belongs to the CDP-alcohol phosphatidyltransferase class-I family.</text>
</comment>
<evidence type="ECO:0000256" key="12">
    <source>
        <dbReference type="ARBA" id="ARBA00023209"/>
    </source>
</evidence>
<dbReference type="Gene3D" id="1.20.120.1760">
    <property type="match status" value="1"/>
</dbReference>
<evidence type="ECO:0000313" key="18">
    <source>
        <dbReference type="EMBL" id="MBB4010913.1"/>
    </source>
</evidence>
<dbReference type="PANTHER" id="PTHR14269">
    <property type="entry name" value="CDP-DIACYLGLYCEROL--GLYCEROL-3-PHOSPHATE 3-PHOSPHATIDYLTRANSFERASE-RELATED"/>
    <property type="match status" value="1"/>
</dbReference>
<dbReference type="GO" id="GO:0016020">
    <property type="term" value="C:membrane"/>
    <property type="evidence" value="ECO:0007669"/>
    <property type="project" value="UniProtKB-SubCell"/>
</dbReference>
<keyword evidence="13" id="KW-1208">Phospholipid metabolism</keyword>
<dbReference type="InterPro" id="IPR048254">
    <property type="entry name" value="CDP_ALCOHOL_P_TRANSF_CS"/>
</dbReference>
<evidence type="ECO:0000256" key="11">
    <source>
        <dbReference type="ARBA" id="ARBA00023136"/>
    </source>
</evidence>
<keyword evidence="7 16" id="KW-0808">Transferase</keyword>
<keyword evidence="10" id="KW-0443">Lipid metabolism</keyword>
<evidence type="ECO:0000313" key="19">
    <source>
        <dbReference type="Proteomes" id="UP000561045"/>
    </source>
</evidence>
<evidence type="ECO:0000256" key="13">
    <source>
        <dbReference type="ARBA" id="ARBA00023264"/>
    </source>
</evidence>
<evidence type="ECO:0000256" key="16">
    <source>
        <dbReference type="RuleBase" id="RU003750"/>
    </source>
</evidence>
<dbReference type="PIRSF" id="PIRSF000847">
    <property type="entry name" value="Phos_ph_gly_syn"/>
    <property type="match status" value="1"/>
</dbReference>
<dbReference type="InterPro" id="IPR000462">
    <property type="entry name" value="CDP-OH_P_trans"/>
</dbReference>
<gene>
    <name evidence="18" type="ORF">GGR36_000221</name>
</gene>
<sequence>MQLNIPNTLTWARIVLIPLFVGVFYLPETWLSMPEKNIWACVMFVAAAVTDWFDGYLARKLGQTSAFGAFLDPVADKLMVGAALVMLVELGRVDALIAFVIIGREITISALREWMAQVGASRSVAVSFIGKLKTTAQMIAIPVLLFNGNLFGFSVNPVGMLLIWVAAVLTLWSMGYYLKRAAVALSEAGKG</sequence>
<reference evidence="18 19" key="1">
    <citation type="submission" date="2020-08" db="EMBL/GenBank/DDBJ databases">
        <title>Genomic Encyclopedia of Type Strains, Phase IV (KMG-IV): sequencing the most valuable type-strain genomes for metagenomic binning, comparative biology and taxonomic classification.</title>
        <authorList>
            <person name="Goeker M."/>
        </authorList>
    </citation>
    <scope>NUCLEOTIDE SEQUENCE [LARGE SCALE GENOMIC DNA]</scope>
    <source>
        <strain evidence="18 19">DSM 106739</strain>
    </source>
</reference>
<dbReference type="EC" id="2.7.8.5" evidence="4 15"/>
<dbReference type="EMBL" id="JACIET010000001">
    <property type="protein sequence ID" value="MBB4010913.1"/>
    <property type="molecule type" value="Genomic_DNA"/>
</dbReference>
<feature type="transmembrane region" description="Helical" evidence="17">
    <location>
        <begin position="78"/>
        <end position="103"/>
    </location>
</feature>
<evidence type="ECO:0000256" key="3">
    <source>
        <dbReference type="ARBA" id="ARBA00010441"/>
    </source>
</evidence>
<dbReference type="NCBIfam" id="TIGR00560">
    <property type="entry name" value="pgsA"/>
    <property type="match status" value="1"/>
</dbReference>
<feature type="transmembrane region" description="Helical" evidence="17">
    <location>
        <begin position="124"/>
        <end position="146"/>
    </location>
</feature>
<evidence type="ECO:0000256" key="4">
    <source>
        <dbReference type="ARBA" id="ARBA00013170"/>
    </source>
</evidence>
<accession>A0A840BDY9</accession>
<evidence type="ECO:0000256" key="14">
    <source>
        <dbReference type="ARBA" id="ARBA00048586"/>
    </source>
</evidence>
<evidence type="ECO:0000256" key="6">
    <source>
        <dbReference type="ARBA" id="ARBA00022516"/>
    </source>
</evidence>
<dbReference type="PROSITE" id="PS00379">
    <property type="entry name" value="CDP_ALCOHOL_P_TRANSF"/>
    <property type="match status" value="1"/>
</dbReference>
<proteinExistence type="inferred from homology"/>